<reference evidence="1" key="1">
    <citation type="journal article" date="2013" name="Nature">
        <title>The genomes of four tapeworm species reveal adaptations to parasitism.</title>
        <authorList>
            <person name="Tsai I.J."/>
            <person name="Zarowiecki M."/>
            <person name="Holroyd N."/>
            <person name="Garciarrubio A."/>
            <person name="Sanchez-Flores A."/>
            <person name="Brooks K.L."/>
            <person name="Tracey A."/>
            <person name="Bobes R.J."/>
            <person name="Fragoso G."/>
            <person name="Sciutto E."/>
            <person name="Aslett M."/>
            <person name="Beasley H."/>
            <person name="Bennett H.M."/>
            <person name="Cai J."/>
            <person name="Camicia F."/>
            <person name="Clark R."/>
            <person name="Cucher M."/>
            <person name="De Silva N."/>
            <person name="Day T.A."/>
            <person name="Deplazes P."/>
            <person name="Estrada K."/>
            <person name="Fernandez C."/>
            <person name="Holland P.W."/>
            <person name="Hou J."/>
            <person name="Hu S."/>
            <person name="Huckvale T."/>
            <person name="Hung S.S."/>
            <person name="Kamenetzky L."/>
            <person name="Keane J.A."/>
            <person name="Kiss F."/>
            <person name="Koziol U."/>
            <person name="Lambert O."/>
            <person name="Liu K."/>
            <person name="Luo X."/>
            <person name="Luo Y."/>
            <person name="Macchiaroli N."/>
            <person name="Nichol S."/>
            <person name="Paps J."/>
            <person name="Parkinson J."/>
            <person name="Pouchkina-Stantcheva N."/>
            <person name="Riddiford N."/>
            <person name="Rosenzvit M."/>
            <person name="Salinas G."/>
            <person name="Wasmuth J.D."/>
            <person name="Zamanian M."/>
            <person name="Zheng Y."/>
            <person name="Cai X."/>
            <person name="Soberon X."/>
            <person name="Olson P.D."/>
            <person name="Laclette J.P."/>
            <person name="Brehm K."/>
            <person name="Berriman M."/>
            <person name="Garciarrubio A."/>
            <person name="Bobes R.J."/>
            <person name="Fragoso G."/>
            <person name="Sanchez-Flores A."/>
            <person name="Estrada K."/>
            <person name="Cevallos M.A."/>
            <person name="Morett E."/>
            <person name="Gonzalez V."/>
            <person name="Portillo T."/>
            <person name="Ochoa-Leyva A."/>
            <person name="Jose M.V."/>
            <person name="Sciutto E."/>
            <person name="Landa A."/>
            <person name="Jimenez L."/>
            <person name="Valdes V."/>
            <person name="Carrero J.C."/>
            <person name="Larralde C."/>
            <person name="Morales-Montor J."/>
            <person name="Limon-Lason J."/>
            <person name="Soberon X."/>
            <person name="Laclette J.P."/>
        </authorList>
    </citation>
    <scope>NUCLEOTIDE SEQUENCE [LARGE SCALE GENOMIC DNA]</scope>
</reference>
<dbReference type="AlphaFoldDB" id="A0A087VWB7"/>
<evidence type="ECO:0000313" key="2">
    <source>
        <dbReference type="Proteomes" id="UP000017246"/>
    </source>
</evidence>
<sequence length="101" mass="11253">MPPSPTILTLINVAIRWLDSSSMEKSKPLLETSSSVFKKLTRTTKSTLRTFNTWQNVLNKVANRITVQFRHGVRTPALVEKLGDATTNSLSGLKDVDCHNV</sequence>
<gene>
    <name evidence="1" type="ORF">EmuJ_000010900</name>
</gene>
<proteinExistence type="predicted"/>
<evidence type="ECO:0000313" key="1">
    <source>
        <dbReference type="EMBL" id="CDI96525.2"/>
    </source>
</evidence>
<name>A0A087VWB7_ECHMU</name>
<keyword evidence="2" id="KW-1185">Reference proteome</keyword>
<accession>A0A087VWB7</accession>
<protein>
    <submittedName>
        <fullName evidence="1">Expressed protein</fullName>
    </submittedName>
</protein>
<organism evidence="1 2">
    <name type="scientific">Echinococcus multilocularis</name>
    <name type="common">Fox tapeworm</name>
    <dbReference type="NCBI Taxonomy" id="6211"/>
    <lineage>
        <taxon>Eukaryota</taxon>
        <taxon>Metazoa</taxon>
        <taxon>Spiralia</taxon>
        <taxon>Lophotrochozoa</taxon>
        <taxon>Platyhelminthes</taxon>
        <taxon>Cestoda</taxon>
        <taxon>Eucestoda</taxon>
        <taxon>Cyclophyllidea</taxon>
        <taxon>Taeniidae</taxon>
        <taxon>Echinococcus</taxon>
    </lineage>
</organism>
<dbReference type="EMBL" id="LN902841">
    <property type="protein sequence ID" value="CDI96525.2"/>
    <property type="molecule type" value="Genomic_DNA"/>
</dbReference>
<dbReference type="Proteomes" id="UP000017246">
    <property type="component" value="Unassembled WGS sequence"/>
</dbReference>
<reference evidence="1" key="2">
    <citation type="submission" date="2015-11" db="EMBL/GenBank/DDBJ databases">
        <authorList>
            <person name="Zhang Y."/>
            <person name="Guo Z."/>
        </authorList>
    </citation>
    <scope>NUCLEOTIDE SEQUENCE</scope>
</reference>